<evidence type="ECO:0000313" key="2">
    <source>
        <dbReference type="EMBL" id="KAK6927860.1"/>
    </source>
</evidence>
<dbReference type="InterPro" id="IPR000916">
    <property type="entry name" value="Bet_v_I/MLP"/>
</dbReference>
<evidence type="ECO:0000259" key="1">
    <source>
        <dbReference type="SMART" id="SM01037"/>
    </source>
</evidence>
<reference evidence="2 3" key="1">
    <citation type="submission" date="2023-12" db="EMBL/GenBank/DDBJ databases">
        <title>A high-quality genome assembly for Dillenia turbinata (Dilleniales).</title>
        <authorList>
            <person name="Chanderbali A."/>
        </authorList>
    </citation>
    <scope>NUCLEOTIDE SEQUENCE [LARGE SCALE GENOMIC DNA]</scope>
    <source>
        <strain evidence="2">LSX21</strain>
        <tissue evidence="2">Leaf</tissue>
    </source>
</reference>
<dbReference type="SMART" id="SM01037">
    <property type="entry name" value="Bet_v_1"/>
    <property type="match status" value="1"/>
</dbReference>
<dbReference type="PANTHER" id="PTHR31907">
    <property type="entry name" value="MLP-LIKE PROTEIN 423"/>
    <property type="match status" value="1"/>
</dbReference>
<sequence>MSLLAKLETIVQLKSSGDKFYDFYKNNFKDLLHVLPENLKSARTLEGKDAQVGCVQLWEYYLGTPLVIKMRLDAVDDQKKSITYSVVDGDLKKLYKSFLFKSEINGNTLKWTMEYEKANEEAPDADLYIAFATKIATALDAYLVNH</sequence>
<dbReference type="SUPFAM" id="SSF55961">
    <property type="entry name" value="Bet v1-like"/>
    <property type="match status" value="1"/>
</dbReference>
<protein>
    <submittedName>
        <fullName evidence="2">Bet v I/Major latex protein</fullName>
    </submittedName>
</protein>
<dbReference type="Gene3D" id="3.30.530.20">
    <property type="match status" value="1"/>
</dbReference>
<dbReference type="Proteomes" id="UP001370490">
    <property type="component" value="Unassembled WGS sequence"/>
</dbReference>
<name>A0AAN8V5I3_9MAGN</name>
<dbReference type="Pfam" id="PF00407">
    <property type="entry name" value="Bet_v_1"/>
    <property type="match status" value="1"/>
</dbReference>
<gene>
    <name evidence="2" type="ORF">RJ641_006451</name>
</gene>
<dbReference type="CDD" id="cd07816">
    <property type="entry name" value="Bet_v1-like"/>
    <property type="match status" value="1"/>
</dbReference>
<evidence type="ECO:0000313" key="3">
    <source>
        <dbReference type="Proteomes" id="UP001370490"/>
    </source>
</evidence>
<dbReference type="AlphaFoldDB" id="A0AAN8V5I3"/>
<dbReference type="InterPro" id="IPR023393">
    <property type="entry name" value="START-like_dom_sf"/>
</dbReference>
<dbReference type="GO" id="GO:0006952">
    <property type="term" value="P:defense response"/>
    <property type="evidence" value="ECO:0007669"/>
    <property type="project" value="InterPro"/>
</dbReference>
<organism evidence="2 3">
    <name type="scientific">Dillenia turbinata</name>
    <dbReference type="NCBI Taxonomy" id="194707"/>
    <lineage>
        <taxon>Eukaryota</taxon>
        <taxon>Viridiplantae</taxon>
        <taxon>Streptophyta</taxon>
        <taxon>Embryophyta</taxon>
        <taxon>Tracheophyta</taxon>
        <taxon>Spermatophyta</taxon>
        <taxon>Magnoliopsida</taxon>
        <taxon>eudicotyledons</taxon>
        <taxon>Gunneridae</taxon>
        <taxon>Pentapetalae</taxon>
        <taxon>Dilleniales</taxon>
        <taxon>Dilleniaceae</taxon>
        <taxon>Dillenia</taxon>
    </lineage>
</organism>
<feature type="domain" description="Bet v I/Major latex protein" evidence="1">
    <location>
        <begin position="2"/>
        <end position="146"/>
    </location>
</feature>
<keyword evidence="3" id="KW-1185">Reference proteome</keyword>
<proteinExistence type="predicted"/>
<comment type="caution">
    <text evidence="2">The sequence shown here is derived from an EMBL/GenBank/DDBJ whole genome shotgun (WGS) entry which is preliminary data.</text>
</comment>
<dbReference type="InterPro" id="IPR051761">
    <property type="entry name" value="MLP-like_ligand-binding"/>
</dbReference>
<accession>A0AAN8V5I3</accession>
<dbReference type="EMBL" id="JBAMMX010000014">
    <property type="protein sequence ID" value="KAK6927860.1"/>
    <property type="molecule type" value="Genomic_DNA"/>
</dbReference>